<gene>
    <name evidence="2" type="ORF">RMN56_17760</name>
</gene>
<organism evidence="2 3">
    <name type="scientific">Micromonospora halotolerans</name>
    <dbReference type="NCBI Taxonomy" id="709879"/>
    <lineage>
        <taxon>Bacteria</taxon>
        <taxon>Bacillati</taxon>
        <taxon>Actinomycetota</taxon>
        <taxon>Actinomycetes</taxon>
        <taxon>Micromonosporales</taxon>
        <taxon>Micromonosporaceae</taxon>
        <taxon>Micromonospora</taxon>
    </lineage>
</organism>
<dbReference type="SUPFAM" id="SSF81301">
    <property type="entry name" value="Nucleotidyltransferase"/>
    <property type="match status" value="1"/>
</dbReference>
<evidence type="ECO:0000313" key="3">
    <source>
        <dbReference type="Proteomes" id="UP001303001"/>
    </source>
</evidence>
<dbReference type="Pfam" id="PF04229">
    <property type="entry name" value="GrpB"/>
    <property type="match status" value="1"/>
</dbReference>
<dbReference type="EMBL" id="CP134876">
    <property type="protein sequence ID" value="WNM37038.1"/>
    <property type="molecule type" value="Genomic_DNA"/>
</dbReference>
<dbReference type="PANTHER" id="PTHR34822">
    <property type="entry name" value="GRPB DOMAIN PROTEIN (AFU_ORTHOLOGUE AFUA_1G01530)"/>
    <property type="match status" value="1"/>
</dbReference>
<dbReference type="InterPro" id="IPR043519">
    <property type="entry name" value="NT_sf"/>
</dbReference>
<dbReference type="InterPro" id="IPR007344">
    <property type="entry name" value="GrpB/CoaE"/>
</dbReference>
<sequence>MEDDARVVEVVPYDPAWPELFEAERRLLSKALPGALSVEHIGSTSVAGLAAKPIIDIMAVVPEVDAIVADLRPLEQLEYVYRPWVFPEDRDHLFFPKDTAGKRSHHLHVFGVRSPVPGENRVFRAYLEANPAAARRYEAAKKRAADLHPHSRARYGAAKEETMAQLSAEARRWSESARRQSPEG</sequence>
<evidence type="ECO:0000256" key="1">
    <source>
        <dbReference type="SAM" id="MobiDB-lite"/>
    </source>
</evidence>
<dbReference type="Gene3D" id="3.30.460.10">
    <property type="entry name" value="Beta Polymerase, domain 2"/>
    <property type="match status" value="1"/>
</dbReference>
<feature type="region of interest" description="Disordered" evidence="1">
    <location>
        <begin position="141"/>
        <end position="184"/>
    </location>
</feature>
<evidence type="ECO:0000313" key="2">
    <source>
        <dbReference type="EMBL" id="WNM37038.1"/>
    </source>
</evidence>
<accession>A0ABY9ZP74</accession>
<keyword evidence="3" id="KW-1185">Reference proteome</keyword>
<protein>
    <submittedName>
        <fullName evidence="2">GrpB family protein</fullName>
    </submittedName>
</protein>
<feature type="compositionally biased region" description="Basic and acidic residues" evidence="1">
    <location>
        <begin position="169"/>
        <end position="184"/>
    </location>
</feature>
<name>A0ABY9ZP74_9ACTN</name>
<proteinExistence type="predicted"/>
<reference evidence="2 3" key="1">
    <citation type="submission" date="2023-09" db="EMBL/GenBank/DDBJ databases">
        <title>Micromonospora halotolerans DSM 45598 genome sequence.</title>
        <authorList>
            <person name="Mo P."/>
        </authorList>
    </citation>
    <scope>NUCLEOTIDE SEQUENCE [LARGE SCALE GENOMIC DNA]</scope>
    <source>
        <strain evidence="2 3">DSM 45598</strain>
    </source>
</reference>
<dbReference type="Proteomes" id="UP001303001">
    <property type="component" value="Chromosome"/>
</dbReference>
<dbReference type="RefSeq" id="WP_313718573.1">
    <property type="nucleotide sequence ID" value="NZ_CP134876.1"/>
</dbReference>
<dbReference type="PANTHER" id="PTHR34822:SF1">
    <property type="entry name" value="GRPB FAMILY PROTEIN"/>
    <property type="match status" value="1"/>
</dbReference>